<sequence>LAELSKPVVPFSTSKSNVDPLLQKISYFQTKVQYPNVYDSSINAKNSAGFVSGLKLILPENAVRKDNKEYEEVLIPKNEQVALEVGNKRIPISSMDEV</sequence>
<comment type="caution">
    <text evidence="1">The sequence shown here is derived from an EMBL/GenBank/DDBJ whole genome shotgun (WGS) entry which is preliminary data.</text>
</comment>
<dbReference type="Proteomes" id="UP000838756">
    <property type="component" value="Unassembled WGS sequence"/>
</dbReference>
<dbReference type="AlphaFoldDB" id="A0A8S4QK44"/>
<evidence type="ECO:0000313" key="1">
    <source>
        <dbReference type="EMBL" id="CAH2210982.1"/>
    </source>
</evidence>
<keyword evidence="2" id="KW-1185">Reference proteome</keyword>
<accession>A0A8S4QK44</accession>
<proteinExistence type="predicted"/>
<feature type="non-terminal residue" evidence="1">
    <location>
        <position position="1"/>
    </location>
</feature>
<dbReference type="OrthoDB" id="5575at2759"/>
<reference evidence="1" key="1">
    <citation type="submission" date="2022-03" db="EMBL/GenBank/DDBJ databases">
        <authorList>
            <person name="Lindestad O."/>
        </authorList>
    </citation>
    <scope>NUCLEOTIDE SEQUENCE</scope>
</reference>
<dbReference type="EMBL" id="CAKXAJ010008863">
    <property type="protein sequence ID" value="CAH2210982.1"/>
    <property type="molecule type" value="Genomic_DNA"/>
</dbReference>
<protein>
    <submittedName>
        <fullName evidence="1">Jg4999 protein</fullName>
    </submittedName>
</protein>
<name>A0A8S4QK44_9NEOP</name>
<gene>
    <name evidence="1" type="primary">jg4999</name>
    <name evidence="1" type="ORF">PAEG_LOCUS2831</name>
</gene>
<evidence type="ECO:0000313" key="2">
    <source>
        <dbReference type="Proteomes" id="UP000838756"/>
    </source>
</evidence>
<organism evidence="1 2">
    <name type="scientific">Pararge aegeria aegeria</name>
    <dbReference type="NCBI Taxonomy" id="348720"/>
    <lineage>
        <taxon>Eukaryota</taxon>
        <taxon>Metazoa</taxon>
        <taxon>Ecdysozoa</taxon>
        <taxon>Arthropoda</taxon>
        <taxon>Hexapoda</taxon>
        <taxon>Insecta</taxon>
        <taxon>Pterygota</taxon>
        <taxon>Neoptera</taxon>
        <taxon>Endopterygota</taxon>
        <taxon>Lepidoptera</taxon>
        <taxon>Glossata</taxon>
        <taxon>Ditrysia</taxon>
        <taxon>Papilionoidea</taxon>
        <taxon>Nymphalidae</taxon>
        <taxon>Satyrinae</taxon>
        <taxon>Satyrini</taxon>
        <taxon>Parargina</taxon>
        <taxon>Pararge</taxon>
    </lineage>
</organism>